<dbReference type="Proteomes" id="UP000244855">
    <property type="component" value="Unassembled WGS sequence"/>
</dbReference>
<accession>A0A2V1CYN2</accession>
<dbReference type="AlphaFoldDB" id="A0A2V1CYN2"/>
<protein>
    <recommendedName>
        <fullName evidence="1">NB-ARC domain-containing protein</fullName>
    </recommendedName>
</protein>
<name>A0A2V1CYN2_9PLEO</name>
<proteinExistence type="predicted"/>
<sequence length="186" mass="20504">MRELERLLLNASTAARRRNVVVAHGFGGIGKTQLAVEFARSHQHRFTSIFWLDGSSEARLKQSFVEAMARLPQSELTGEGAEALQQAQPDTDVAVRECLQWLSLPSNPNWLLIFDNVDRDFHDKDDPQAYNVKNYFPHLDHGSILITSRLASLTMHGSGIEVGTVAAAQALAILENSAGKVVESKP</sequence>
<dbReference type="STRING" id="97972.A0A2V1CYN2"/>
<reference evidence="2 3" key="1">
    <citation type="journal article" date="2018" name="Sci. Rep.">
        <title>Comparative genomics provides insights into the lifestyle and reveals functional heterogeneity of dark septate endophytic fungi.</title>
        <authorList>
            <person name="Knapp D.G."/>
            <person name="Nemeth J.B."/>
            <person name="Barry K."/>
            <person name="Hainaut M."/>
            <person name="Henrissat B."/>
            <person name="Johnson J."/>
            <person name="Kuo A."/>
            <person name="Lim J.H.P."/>
            <person name="Lipzen A."/>
            <person name="Nolan M."/>
            <person name="Ohm R.A."/>
            <person name="Tamas L."/>
            <person name="Grigoriev I.V."/>
            <person name="Spatafora J.W."/>
            <person name="Nagy L.G."/>
            <person name="Kovacs G.M."/>
        </authorList>
    </citation>
    <scope>NUCLEOTIDE SEQUENCE [LARGE SCALE GENOMIC DNA]</scope>
    <source>
        <strain evidence="2 3">DSE2036</strain>
    </source>
</reference>
<dbReference type="Gene3D" id="3.40.50.300">
    <property type="entry name" value="P-loop containing nucleotide triphosphate hydrolases"/>
    <property type="match status" value="1"/>
</dbReference>
<organism evidence="2 3">
    <name type="scientific">Periconia macrospinosa</name>
    <dbReference type="NCBI Taxonomy" id="97972"/>
    <lineage>
        <taxon>Eukaryota</taxon>
        <taxon>Fungi</taxon>
        <taxon>Dikarya</taxon>
        <taxon>Ascomycota</taxon>
        <taxon>Pezizomycotina</taxon>
        <taxon>Dothideomycetes</taxon>
        <taxon>Pleosporomycetidae</taxon>
        <taxon>Pleosporales</taxon>
        <taxon>Massarineae</taxon>
        <taxon>Periconiaceae</taxon>
        <taxon>Periconia</taxon>
    </lineage>
</organism>
<evidence type="ECO:0000313" key="3">
    <source>
        <dbReference type="Proteomes" id="UP000244855"/>
    </source>
</evidence>
<dbReference type="PANTHER" id="PTHR35205">
    <property type="entry name" value="NB-ARC AND TPR DOMAIN PROTEIN"/>
    <property type="match status" value="1"/>
</dbReference>
<dbReference type="EMBL" id="KZ806070">
    <property type="protein sequence ID" value="PVH90847.1"/>
    <property type="molecule type" value="Genomic_DNA"/>
</dbReference>
<dbReference type="PANTHER" id="PTHR35205:SF1">
    <property type="entry name" value="ZU5 DOMAIN-CONTAINING PROTEIN"/>
    <property type="match status" value="1"/>
</dbReference>
<dbReference type="GO" id="GO:0043531">
    <property type="term" value="F:ADP binding"/>
    <property type="evidence" value="ECO:0007669"/>
    <property type="project" value="InterPro"/>
</dbReference>
<gene>
    <name evidence="2" type="ORF">DM02DRAFT_636518</name>
</gene>
<keyword evidence="3" id="KW-1185">Reference proteome</keyword>
<dbReference type="OrthoDB" id="674604at2759"/>
<evidence type="ECO:0000259" key="1">
    <source>
        <dbReference type="Pfam" id="PF00931"/>
    </source>
</evidence>
<dbReference type="InterPro" id="IPR002182">
    <property type="entry name" value="NB-ARC"/>
</dbReference>
<dbReference type="Pfam" id="PF00931">
    <property type="entry name" value="NB-ARC"/>
    <property type="match status" value="1"/>
</dbReference>
<dbReference type="SUPFAM" id="SSF52540">
    <property type="entry name" value="P-loop containing nucleoside triphosphate hydrolases"/>
    <property type="match status" value="1"/>
</dbReference>
<feature type="domain" description="NB-ARC" evidence="1">
    <location>
        <begin position="18"/>
        <end position="177"/>
    </location>
</feature>
<dbReference type="InterPro" id="IPR027417">
    <property type="entry name" value="P-loop_NTPase"/>
</dbReference>
<evidence type="ECO:0000313" key="2">
    <source>
        <dbReference type="EMBL" id="PVH90847.1"/>
    </source>
</evidence>